<dbReference type="GO" id="GO:0005886">
    <property type="term" value="C:plasma membrane"/>
    <property type="evidence" value="ECO:0007669"/>
    <property type="project" value="UniProtKB-SubCell"/>
</dbReference>
<feature type="transmembrane region" description="Helical" evidence="8">
    <location>
        <begin position="104"/>
        <end position="125"/>
    </location>
</feature>
<sequence length="481" mass="55756">MNRNKILLLLILLIALFFRFYNSQNRYGIGYDGSRDALVAFESARQLQLPLTGSFSSIGPITFGPLYYWYITLSTLLPTVWGPWVAINVASFLMVFIMYKTGKLLINESFGIILACVTALSPAQIISGTQLQQHALIGFLSSVVIYFFVKHYYQRFSTFEYILWGFCLGSAINSHYQAVSLLTLPLLAVIFFKRKKFIFTFILGLFISFIPFLIFELTNHWFNTRNILDYILIGQYRVWTSNRWIIFLGNFIPQFWSYVTGIPIFLSSIAFFSSVPIILYLYIKKVLSKPFFVILLSFLALLTSLRYYRGEKFFGYLQFFHPYIFIFTSLVLYLLVRKFKMSVLPTLIIIGYIILVVPSSFSSVSSDSFNQITKRRVELLSSHYPNQVFTPYECKGAYNAKNDIQGLTLMLFMNKKFSNNGRKIALYNKECDFFGGKRLDLNLIDLTDSSASGRLAEGELYPMTPYTVWDETARWYFREEP</sequence>
<feature type="transmembrane region" description="Helical" evidence="8">
    <location>
        <begin position="197"/>
        <end position="215"/>
    </location>
</feature>
<name>A0A1F5ZV09_9BACT</name>
<gene>
    <name evidence="9" type="ORF">A3D77_02420</name>
</gene>
<evidence type="ECO:0000313" key="10">
    <source>
        <dbReference type="Proteomes" id="UP000176923"/>
    </source>
</evidence>
<dbReference type="AlphaFoldDB" id="A0A1F5ZV09"/>
<keyword evidence="3" id="KW-0328">Glycosyltransferase</keyword>
<evidence type="ECO:0000256" key="4">
    <source>
        <dbReference type="ARBA" id="ARBA00022679"/>
    </source>
</evidence>
<dbReference type="PANTHER" id="PTHR33908:SF11">
    <property type="entry name" value="MEMBRANE PROTEIN"/>
    <property type="match status" value="1"/>
</dbReference>
<keyword evidence="2" id="KW-1003">Cell membrane</keyword>
<proteinExistence type="predicted"/>
<feature type="transmembrane region" description="Helical" evidence="8">
    <location>
        <begin position="290"/>
        <end position="308"/>
    </location>
</feature>
<feature type="transmembrane region" description="Helical" evidence="8">
    <location>
        <begin position="161"/>
        <end position="191"/>
    </location>
</feature>
<evidence type="ECO:0000256" key="7">
    <source>
        <dbReference type="ARBA" id="ARBA00023136"/>
    </source>
</evidence>
<feature type="transmembrane region" description="Helical" evidence="8">
    <location>
        <begin position="236"/>
        <end position="256"/>
    </location>
</feature>
<feature type="transmembrane region" description="Helical" evidence="8">
    <location>
        <begin position="343"/>
        <end position="361"/>
    </location>
</feature>
<evidence type="ECO:0000256" key="8">
    <source>
        <dbReference type="SAM" id="Phobius"/>
    </source>
</evidence>
<organism evidence="9 10">
    <name type="scientific">Candidatus Gottesmanbacteria bacterium RIFCSPHIGHO2_02_FULL_39_11</name>
    <dbReference type="NCBI Taxonomy" id="1798382"/>
    <lineage>
        <taxon>Bacteria</taxon>
        <taxon>Candidatus Gottesmaniibacteriota</taxon>
    </lineage>
</organism>
<feature type="transmembrane region" description="Helical" evidence="8">
    <location>
        <begin position="262"/>
        <end position="283"/>
    </location>
</feature>
<evidence type="ECO:0000313" key="9">
    <source>
        <dbReference type="EMBL" id="OGG16290.1"/>
    </source>
</evidence>
<keyword evidence="5 8" id="KW-0812">Transmembrane</keyword>
<feature type="transmembrane region" description="Helical" evidence="8">
    <location>
        <begin position="314"/>
        <end position="336"/>
    </location>
</feature>
<keyword evidence="6 8" id="KW-1133">Transmembrane helix</keyword>
<dbReference type="InterPro" id="IPR050297">
    <property type="entry name" value="LipidA_mod_glycosyltrf_83"/>
</dbReference>
<dbReference type="PANTHER" id="PTHR33908">
    <property type="entry name" value="MANNOSYLTRANSFERASE YKCB-RELATED"/>
    <property type="match status" value="1"/>
</dbReference>
<evidence type="ECO:0000256" key="3">
    <source>
        <dbReference type="ARBA" id="ARBA00022676"/>
    </source>
</evidence>
<accession>A0A1F5ZV09</accession>
<keyword evidence="4" id="KW-0808">Transferase</keyword>
<dbReference type="Proteomes" id="UP000176923">
    <property type="component" value="Unassembled WGS sequence"/>
</dbReference>
<dbReference type="GO" id="GO:0009103">
    <property type="term" value="P:lipopolysaccharide biosynthetic process"/>
    <property type="evidence" value="ECO:0007669"/>
    <property type="project" value="UniProtKB-ARBA"/>
</dbReference>
<evidence type="ECO:0000256" key="2">
    <source>
        <dbReference type="ARBA" id="ARBA00022475"/>
    </source>
</evidence>
<dbReference type="EMBL" id="MFJL01000014">
    <property type="protein sequence ID" value="OGG16290.1"/>
    <property type="molecule type" value="Genomic_DNA"/>
</dbReference>
<dbReference type="GO" id="GO:0016763">
    <property type="term" value="F:pentosyltransferase activity"/>
    <property type="evidence" value="ECO:0007669"/>
    <property type="project" value="TreeGrafter"/>
</dbReference>
<comment type="caution">
    <text evidence="9">The sequence shown here is derived from an EMBL/GenBank/DDBJ whole genome shotgun (WGS) entry which is preliminary data.</text>
</comment>
<keyword evidence="7 8" id="KW-0472">Membrane</keyword>
<reference evidence="9 10" key="1">
    <citation type="journal article" date="2016" name="Nat. Commun.">
        <title>Thousands of microbial genomes shed light on interconnected biogeochemical processes in an aquifer system.</title>
        <authorList>
            <person name="Anantharaman K."/>
            <person name="Brown C.T."/>
            <person name="Hug L.A."/>
            <person name="Sharon I."/>
            <person name="Castelle C.J."/>
            <person name="Probst A.J."/>
            <person name="Thomas B.C."/>
            <person name="Singh A."/>
            <person name="Wilkins M.J."/>
            <person name="Karaoz U."/>
            <person name="Brodie E.L."/>
            <person name="Williams K.H."/>
            <person name="Hubbard S.S."/>
            <person name="Banfield J.F."/>
        </authorList>
    </citation>
    <scope>NUCLEOTIDE SEQUENCE [LARGE SCALE GENOMIC DNA]</scope>
</reference>
<evidence type="ECO:0000256" key="1">
    <source>
        <dbReference type="ARBA" id="ARBA00004651"/>
    </source>
</evidence>
<feature type="transmembrane region" description="Helical" evidence="8">
    <location>
        <begin position="131"/>
        <end position="149"/>
    </location>
</feature>
<feature type="transmembrane region" description="Helical" evidence="8">
    <location>
        <begin position="67"/>
        <end position="97"/>
    </location>
</feature>
<protein>
    <submittedName>
        <fullName evidence="9">Uncharacterized protein</fullName>
    </submittedName>
</protein>
<comment type="subcellular location">
    <subcellularLocation>
        <location evidence="1">Cell membrane</location>
        <topology evidence="1">Multi-pass membrane protein</topology>
    </subcellularLocation>
</comment>
<evidence type="ECO:0000256" key="6">
    <source>
        <dbReference type="ARBA" id="ARBA00022989"/>
    </source>
</evidence>
<evidence type="ECO:0000256" key="5">
    <source>
        <dbReference type="ARBA" id="ARBA00022692"/>
    </source>
</evidence>